<comment type="caution">
    <text evidence="1">The sequence shown here is derived from an EMBL/GenBank/DDBJ whole genome shotgun (WGS) entry which is preliminary data.</text>
</comment>
<dbReference type="EMBL" id="JFGV01000009">
    <property type="protein sequence ID" value="EYU16573.1"/>
    <property type="molecule type" value="Genomic_DNA"/>
</dbReference>
<evidence type="ECO:0000313" key="1">
    <source>
        <dbReference type="EMBL" id="EYU16573.1"/>
    </source>
</evidence>
<dbReference type="AlphaFoldDB" id="A0A022PNV4"/>
<dbReference type="PATRIC" id="fig|1393736.3.peg.882"/>
<gene>
    <name evidence="1" type="ORF">BA1DRAFT_00857</name>
</gene>
<evidence type="ECO:0000313" key="2">
    <source>
        <dbReference type="Proteomes" id="UP000023464"/>
    </source>
</evidence>
<reference evidence="1 2" key="1">
    <citation type="submission" date="2014-03" db="EMBL/GenBank/DDBJ databases">
        <title>Draft Genome of Photorhabdus luminescens BA1, an Egyptian Isolate.</title>
        <authorList>
            <person name="Ghazal S."/>
            <person name="Hurst S.G.IV."/>
            <person name="Morris K."/>
            <person name="Thomas K."/>
            <person name="Tisa L.S."/>
        </authorList>
    </citation>
    <scope>NUCLEOTIDE SEQUENCE [LARGE SCALE GENOMIC DNA]</scope>
    <source>
        <strain evidence="1 2">BA1</strain>
    </source>
</reference>
<proteinExistence type="predicted"/>
<protein>
    <submittedName>
        <fullName evidence="1">Uncharacterized protein</fullName>
    </submittedName>
</protein>
<name>A0A022PNV4_9GAMM</name>
<organism evidence="1 2">
    <name type="scientific">Photorhabdus aegyptia</name>
    <dbReference type="NCBI Taxonomy" id="2805098"/>
    <lineage>
        <taxon>Bacteria</taxon>
        <taxon>Pseudomonadati</taxon>
        <taxon>Pseudomonadota</taxon>
        <taxon>Gammaproteobacteria</taxon>
        <taxon>Enterobacterales</taxon>
        <taxon>Morganellaceae</taxon>
        <taxon>Photorhabdus</taxon>
    </lineage>
</organism>
<sequence>MLNLVTYDNLSPQTQKVARKSVTAGQKYLARKAVRVQKVKSKRNIHAAINDRYRNRRLMNSIELGRKMEAAPTTYVELLIMENLCMFSPEGDHFLFSEHKYISQL</sequence>
<keyword evidence="2" id="KW-1185">Reference proteome</keyword>
<dbReference type="Proteomes" id="UP000023464">
    <property type="component" value="Unassembled WGS sequence"/>
</dbReference>
<dbReference type="RefSeq" id="WP_036776319.1">
    <property type="nucleotide sequence ID" value="NZ_CAWLTM010000106.1"/>
</dbReference>
<accession>A0A022PNV4</accession>